<evidence type="ECO:0000313" key="3">
    <source>
        <dbReference type="Proteomes" id="UP000198582"/>
    </source>
</evidence>
<dbReference type="EMBL" id="FOEF01000016">
    <property type="protein sequence ID" value="SEP51503.1"/>
    <property type="molecule type" value="Genomic_DNA"/>
</dbReference>
<dbReference type="OrthoDB" id="3830295at2"/>
<name>A0A1H8YHG1_9PSEU</name>
<keyword evidence="1" id="KW-1133">Transmembrane helix</keyword>
<evidence type="ECO:0000256" key="1">
    <source>
        <dbReference type="SAM" id="Phobius"/>
    </source>
</evidence>
<keyword evidence="1" id="KW-0472">Membrane</keyword>
<evidence type="ECO:0000313" key="2">
    <source>
        <dbReference type="EMBL" id="SEP51503.1"/>
    </source>
</evidence>
<dbReference type="Proteomes" id="UP000198582">
    <property type="component" value="Unassembled WGS sequence"/>
</dbReference>
<reference evidence="2 3" key="1">
    <citation type="submission" date="2016-10" db="EMBL/GenBank/DDBJ databases">
        <authorList>
            <person name="de Groot N.N."/>
        </authorList>
    </citation>
    <scope>NUCLEOTIDE SEQUENCE [LARGE SCALE GENOMIC DNA]</scope>
    <source>
        <strain evidence="2 3">DSM 44993</strain>
    </source>
</reference>
<keyword evidence="3" id="KW-1185">Reference proteome</keyword>
<feature type="transmembrane region" description="Helical" evidence="1">
    <location>
        <begin position="70"/>
        <end position="90"/>
    </location>
</feature>
<sequence>MNLRKSLARLPSGGVTQRVFGEPIESPDGGLVIPVVRVTGVRGGAPSPVGVFVIHGGKAQWEPAVDANRLALLGAVIGLASAVISTLAVLRRPPWPDLSVEGLAQLAKRPKG</sequence>
<accession>A0A1H8YHG1</accession>
<keyword evidence="1" id="KW-0812">Transmembrane</keyword>
<proteinExistence type="predicted"/>
<protein>
    <recommendedName>
        <fullName evidence="4">Sporulation protein YtfJ (Spore_YtfJ)</fullName>
    </recommendedName>
</protein>
<organism evidence="2 3">
    <name type="scientific">Amycolatopsis saalfeldensis</name>
    <dbReference type="NCBI Taxonomy" id="394193"/>
    <lineage>
        <taxon>Bacteria</taxon>
        <taxon>Bacillati</taxon>
        <taxon>Actinomycetota</taxon>
        <taxon>Actinomycetes</taxon>
        <taxon>Pseudonocardiales</taxon>
        <taxon>Pseudonocardiaceae</taxon>
        <taxon>Amycolatopsis</taxon>
    </lineage>
</organism>
<evidence type="ECO:0008006" key="4">
    <source>
        <dbReference type="Google" id="ProtNLM"/>
    </source>
</evidence>
<dbReference type="STRING" id="394193.SAMN04489732_11675"/>
<dbReference type="RefSeq" id="WP_091623741.1">
    <property type="nucleotide sequence ID" value="NZ_FOEF01000016.1"/>
</dbReference>
<gene>
    <name evidence="2" type="ORF">SAMN04489732_11675</name>
</gene>
<dbReference type="AlphaFoldDB" id="A0A1H8YHG1"/>